<dbReference type="Gene3D" id="1.10.443.10">
    <property type="entry name" value="Intergrase catalytic core"/>
    <property type="match status" value="1"/>
</dbReference>
<feature type="domain" description="Core-binding (CB)" evidence="6">
    <location>
        <begin position="70"/>
        <end position="153"/>
    </location>
</feature>
<dbReference type="Pfam" id="PF00589">
    <property type="entry name" value="Phage_integrase"/>
    <property type="match status" value="1"/>
</dbReference>
<dbReference type="InterPro" id="IPR010998">
    <property type="entry name" value="Integrase_recombinase_N"/>
</dbReference>
<evidence type="ECO:0000259" key="5">
    <source>
        <dbReference type="PROSITE" id="PS51898"/>
    </source>
</evidence>
<dbReference type="KEGG" id="ahw:NCTC11636_01288"/>
<name>A0A3S4SMS9_9ACTO</name>
<protein>
    <submittedName>
        <fullName evidence="7">Site-specific tyrosine recombinase XerC</fullName>
    </submittedName>
</protein>
<evidence type="ECO:0000259" key="6">
    <source>
        <dbReference type="PROSITE" id="PS51900"/>
    </source>
</evidence>
<sequence>MSRGKGEGSVFRDAARDRWVAMIELPADPVTGRRRRKKVTARSKAEALRRMRAVQVEVERAGDVTSGRPITVGEWMDLWIARDVAPHRKPSTTADYRSVSERHIKPALGRTRLDRVTPGDVRRLHERVTATGASSTTAAKVHRVLRTALGAAEREGAAARNPARLVRSPPSSRVPPRSMSTAEAKRFLEGRRERGDWARWAVALMLGVRQGEALGMTLDLLHLGADPWVELAWEVRRVTWEHGCGERSTEGWPCGRVRGADCPDRRAPVPAHLEAEQVHGGLWLLRPKTTGSHRAFGLPRVVADGLAAHLDRHRPARFVFEAAPGVPVDPRRDWGAWRQALAEEGLPPMRLHSARHTAATLLLEAGVPVRTAQEILGQTQALTTARYQHPGRRVTAAALEASSDLL</sequence>
<dbReference type="InterPro" id="IPR013762">
    <property type="entry name" value="Integrase-like_cat_sf"/>
</dbReference>
<evidence type="ECO:0000256" key="1">
    <source>
        <dbReference type="ARBA" id="ARBA00023125"/>
    </source>
</evidence>
<dbReference type="Proteomes" id="UP000266895">
    <property type="component" value="Chromosome"/>
</dbReference>
<keyword evidence="1 3" id="KW-0238">DNA-binding</keyword>
<dbReference type="GO" id="GO:0003677">
    <property type="term" value="F:DNA binding"/>
    <property type="evidence" value="ECO:0007669"/>
    <property type="project" value="UniProtKB-UniRule"/>
</dbReference>
<keyword evidence="2" id="KW-0233">DNA recombination</keyword>
<dbReference type="PANTHER" id="PTHR30349">
    <property type="entry name" value="PHAGE INTEGRASE-RELATED"/>
    <property type="match status" value="1"/>
</dbReference>
<dbReference type="GO" id="GO:0015074">
    <property type="term" value="P:DNA integration"/>
    <property type="evidence" value="ECO:0007669"/>
    <property type="project" value="UniProtKB-KW"/>
</dbReference>
<feature type="region of interest" description="Disordered" evidence="4">
    <location>
        <begin position="152"/>
        <end position="181"/>
    </location>
</feature>
<evidence type="ECO:0000256" key="2">
    <source>
        <dbReference type="ARBA" id="ARBA00023172"/>
    </source>
</evidence>
<dbReference type="AlphaFoldDB" id="A0A3S4SMS9"/>
<dbReference type="Gene3D" id="1.10.150.130">
    <property type="match status" value="1"/>
</dbReference>
<organism evidence="7 8">
    <name type="scientific">Actinomyces howellii</name>
    <dbReference type="NCBI Taxonomy" id="52771"/>
    <lineage>
        <taxon>Bacteria</taxon>
        <taxon>Bacillati</taxon>
        <taxon>Actinomycetota</taxon>
        <taxon>Actinomycetes</taxon>
        <taxon>Actinomycetales</taxon>
        <taxon>Actinomycetaceae</taxon>
        <taxon>Actinomyces</taxon>
    </lineage>
</organism>
<feature type="compositionally biased region" description="Low complexity" evidence="4">
    <location>
        <begin position="158"/>
        <end position="178"/>
    </location>
</feature>
<keyword evidence="8" id="KW-1185">Reference proteome</keyword>
<dbReference type="GO" id="GO:0006310">
    <property type="term" value="P:DNA recombination"/>
    <property type="evidence" value="ECO:0007669"/>
    <property type="project" value="UniProtKB-KW"/>
</dbReference>
<dbReference type="Pfam" id="PF22022">
    <property type="entry name" value="Phage_int_M"/>
    <property type="match status" value="1"/>
</dbReference>
<dbReference type="EMBL" id="LR134350">
    <property type="protein sequence ID" value="VEG28003.1"/>
    <property type="molecule type" value="Genomic_DNA"/>
</dbReference>
<proteinExistence type="predicted"/>
<evidence type="ECO:0000256" key="4">
    <source>
        <dbReference type="SAM" id="MobiDB-lite"/>
    </source>
</evidence>
<dbReference type="InterPro" id="IPR050090">
    <property type="entry name" value="Tyrosine_recombinase_XerCD"/>
</dbReference>
<dbReference type="InterPro" id="IPR053876">
    <property type="entry name" value="Phage_int_M"/>
</dbReference>
<dbReference type="SUPFAM" id="SSF56349">
    <property type="entry name" value="DNA breaking-rejoining enzymes"/>
    <property type="match status" value="1"/>
</dbReference>
<gene>
    <name evidence="7" type="ORF">NCTC11636_01288</name>
</gene>
<reference evidence="7 8" key="1">
    <citation type="submission" date="2018-12" db="EMBL/GenBank/DDBJ databases">
        <authorList>
            <consortium name="Pathogen Informatics"/>
        </authorList>
    </citation>
    <scope>NUCLEOTIDE SEQUENCE [LARGE SCALE GENOMIC DNA]</scope>
    <source>
        <strain evidence="7 8">NCTC11636</strain>
    </source>
</reference>
<dbReference type="InterPro" id="IPR011010">
    <property type="entry name" value="DNA_brk_join_enz"/>
</dbReference>
<accession>A0A3S4SMS9</accession>
<evidence type="ECO:0000313" key="7">
    <source>
        <dbReference type="EMBL" id="VEG28003.1"/>
    </source>
</evidence>
<dbReference type="InterPro" id="IPR002104">
    <property type="entry name" value="Integrase_catalytic"/>
</dbReference>
<dbReference type="OrthoDB" id="1822491at2"/>
<dbReference type="PANTHER" id="PTHR30349:SF91">
    <property type="entry name" value="INTA PROTEIN"/>
    <property type="match status" value="1"/>
</dbReference>
<dbReference type="PROSITE" id="PS51900">
    <property type="entry name" value="CB"/>
    <property type="match status" value="1"/>
</dbReference>
<dbReference type="PROSITE" id="PS51898">
    <property type="entry name" value="TYR_RECOMBINASE"/>
    <property type="match status" value="1"/>
</dbReference>
<evidence type="ECO:0000313" key="8">
    <source>
        <dbReference type="Proteomes" id="UP000266895"/>
    </source>
</evidence>
<evidence type="ECO:0000256" key="3">
    <source>
        <dbReference type="PROSITE-ProRule" id="PRU01248"/>
    </source>
</evidence>
<feature type="domain" description="Tyr recombinase" evidence="5">
    <location>
        <begin position="174"/>
        <end position="400"/>
    </location>
</feature>
<dbReference type="InterPro" id="IPR044068">
    <property type="entry name" value="CB"/>
</dbReference>